<proteinExistence type="predicted"/>
<reference evidence="1 2" key="1">
    <citation type="journal article" date="2023" name="Science">
        <title>Complex scaffold remodeling in plant triterpene biosynthesis.</title>
        <authorList>
            <person name="De La Pena R."/>
            <person name="Hodgson H."/>
            <person name="Liu J.C."/>
            <person name="Stephenson M.J."/>
            <person name="Martin A.C."/>
            <person name="Owen C."/>
            <person name="Harkess A."/>
            <person name="Leebens-Mack J."/>
            <person name="Jimenez L.E."/>
            <person name="Osbourn A."/>
            <person name="Sattely E.S."/>
        </authorList>
    </citation>
    <scope>NUCLEOTIDE SEQUENCE [LARGE SCALE GENOMIC DNA]</scope>
    <source>
        <strain evidence="2">cv. JPN11</strain>
        <tissue evidence="1">Leaf</tissue>
    </source>
</reference>
<dbReference type="EMBL" id="CM051406">
    <property type="protein sequence ID" value="KAJ4703408.1"/>
    <property type="molecule type" value="Genomic_DNA"/>
</dbReference>
<sequence>MGAEVIGMWGTWEELLLGGAVLRHGTQDWNIVAAELRARTVCPYTFTPEMCKARYEDLQRRFSGCKAWFEELRKQRVAELRHALELSENSIGSLESKLETLKAERGDDCQVDNYSGQTESPVPFQKSDAVIPSSKETSKDGLSAGSFTRETRTNWSPESQIPASVPAQETETKPEGSLSSEQEKISSIEKLTGIVCGGQIGSLRKRRGKRKRKYCSKDVKEGSVGESDFLSECKENSISESGQVARSCGADEQSGSARKDSIDDIFGIFESFAQNETALVFRRRLDSQKRGRYKKMILRHMDFDTIRSRISSHSITSIKELFRDLLLLANNAVVFYSKNTREYKSALRLRTILLKTMLQHFKEGSGKPTISILSSSSPMNKPPVKPRTARPGRRKASVKVANGENFADKPTSRAKRASNAESPLSMESLAVTKKGCDRPKKAGRGNASQRTETATRGRKRTRAR</sequence>
<keyword evidence="2" id="KW-1185">Reference proteome</keyword>
<name>A0ACC1WXE3_MELAZ</name>
<dbReference type="Proteomes" id="UP001164539">
    <property type="component" value="Chromosome 13"/>
</dbReference>
<gene>
    <name evidence="1" type="ORF">OWV82_023320</name>
</gene>
<comment type="caution">
    <text evidence="1">The sequence shown here is derived from an EMBL/GenBank/DDBJ whole genome shotgun (WGS) entry which is preliminary data.</text>
</comment>
<protein>
    <submittedName>
        <fullName evidence="1">Bromodomain containing protein</fullName>
    </submittedName>
</protein>
<organism evidence="1 2">
    <name type="scientific">Melia azedarach</name>
    <name type="common">Chinaberry tree</name>
    <dbReference type="NCBI Taxonomy" id="155640"/>
    <lineage>
        <taxon>Eukaryota</taxon>
        <taxon>Viridiplantae</taxon>
        <taxon>Streptophyta</taxon>
        <taxon>Embryophyta</taxon>
        <taxon>Tracheophyta</taxon>
        <taxon>Spermatophyta</taxon>
        <taxon>Magnoliopsida</taxon>
        <taxon>eudicotyledons</taxon>
        <taxon>Gunneridae</taxon>
        <taxon>Pentapetalae</taxon>
        <taxon>rosids</taxon>
        <taxon>malvids</taxon>
        <taxon>Sapindales</taxon>
        <taxon>Meliaceae</taxon>
        <taxon>Melia</taxon>
    </lineage>
</organism>
<evidence type="ECO:0000313" key="2">
    <source>
        <dbReference type="Proteomes" id="UP001164539"/>
    </source>
</evidence>
<evidence type="ECO:0000313" key="1">
    <source>
        <dbReference type="EMBL" id="KAJ4703408.1"/>
    </source>
</evidence>
<accession>A0ACC1WXE3</accession>